<organism evidence="2 3">
    <name type="scientific">Ideonella margarita</name>
    <dbReference type="NCBI Taxonomy" id="2984191"/>
    <lineage>
        <taxon>Bacteria</taxon>
        <taxon>Pseudomonadati</taxon>
        <taxon>Pseudomonadota</taxon>
        <taxon>Betaproteobacteria</taxon>
        <taxon>Burkholderiales</taxon>
        <taxon>Sphaerotilaceae</taxon>
        <taxon>Ideonella</taxon>
    </lineage>
</organism>
<keyword evidence="3" id="KW-1185">Reference proteome</keyword>
<accession>A0ABU9C4G2</accession>
<feature type="transmembrane region" description="Helical" evidence="1">
    <location>
        <begin position="129"/>
        <end position="151"/>
    </location>
</feature>
<gene>
    <name evidence="2" type="ORF">AACH00_04180</name>
</gene>
<dbReference type="RefSeq" id="WP_341397757.1">
    <property type="nucleotide sequence ID" value="NZ_JBBUTI010000002.1"/>
</dbReference>
<feature type="transmembrane region" description="Helical" evidence="1">
    <location>
        <begin position="171"/>
        <end position="188"/>
    </location>
</feature>
<protein>
    <submittedName>
        <fullName evidence="2">Uncharacterized protein</fullName>
    </submittedName>
</protein>
<comment type="caution">
    <text evidence="2">The sequence shown here is derived from an EMBL/GenBank/DDBJ whole genome shotgun (WGS) entry which is preliminary data.</text>
</comment>
<keyword evidence="1" id="KW-0472">Membrane</keyword>
<keyword evidence="1" id="KW-0812">Transmembrane</keyword>
<dbReference type="EMBL" id="JBBUTI010000002">
    <property type="protein sequence ID" value="MEK8045544.1"/>
    <property type="molecule type" value="Genomic_DNA"/>
</dbReference>
<dbReference type="Proteomes" id="UP001379945">
    <property type="component" value="Unassembled WGS sequence"/>
</dbReference>
<proteinExistence type="predicted"/>
<evidence type="ECO:0000256" key="1">
    <source>
        <dbReference type="SAM" id="Phobius"/>
    </source>
</evidence>
<reference evidence="2 3" key="1">
    <citation type="submission" date="2024-04" db="EMBL/GenBank/DDBJ databases">
        <title>Novel species of the genus Ideonella isolated from streams.</title>
        <authorList>
            <person name="Lu H."/>
        </authorList>
    </citation>
    <scope>NUCLEOTIDE SEQUENCE [LARGE SCALE GENOMIC DNA]</scope>
    <source>
        <strain evidence="2 3">LYT19W</strain>
    </source>
</reference>
<evidence type="ECO:0000313" key="3">
    <source>
        <dbReference type="Proteomes" id="UP001379945"/>
    </source>
</evidence>
<sequence length="204" mass="22114">MWMELSLLMAAMVVALGLQPWRALPAEGPPWAWLAWWSIMPVLWGADSLSHVPLVQPLSGACLLALMAGWPLTMLALLPVAVVTCWLGGLPWEAGATRLLWLGVMPATLAFGLGLGIRRWLPNHLFVYILGRGFFAPAVAITLAGALALAVQGPPHGISSEDTLLGRWLSAWGDAFLTGGLTAIFVAFRPHWLATYSDRLYLPR</sequence>
<evidence type="ECO:0000313" key="2">
    <source>
        <dbReference type="EMBL" id="MEK8045544.1"/>
    </source>
</evidence>
<feature type="transmembrane region" description="Helical" evidence="1">
    <location>
        <begin position="62"/>
        <end position="87"/>
    </location>
</feature>
<feature type="transmembrane region" description="Helical" evidence="1">
    <location>
        <begin position="35"/>
        <end position="55"/>
    </location>
</feature>
<keyword evidence="1" id="KW-1133">Transmembrane helix</keyword>
<feature type="transmembrane region" description="Helical" evidence="1">
    <location>
        <begin position="99"/>
        <end position="117"/>
    </location>
</feature>
<name>A0ABU9C4G2_9BURK</name>